<name>A0ABU9QQX1_9BURK</name>
<sequence length="454" mass="51252">MTGKAQKEYIAEGIGKVFEHRKNFLVIGLTGRTGSGCTTAARVLATALFSDLSLPSVQNPPRSHEDRKLRIVRLWAEKHWQPFATISVTALILAMAIREGNQKLVSHLLLIDSNISQAEIVKILRPIERKVKKAFAVLDRLHAADDQEILDAMHTLIVEVVARLSRLREILLPHKTAYTRFFQELGNNIRQSGSPFQNKVDPEKIFTIPAAIEKIIALFRKYCSIKGLDQRYVVVDALRHPYEIRYLRERISSFYTMAVSTTDDDRKRRLHDLQLTNEEIKDLDNREYPDRIADADDYSDLVKQNIKSCLELADVYISNTGSGSESRIELTRQLVRYVTLMQHPGLVTPTAVERCMQAAIAAKANSGCISRQVGAVVTDNSYSVKAIGWNDVPQGQVPCLLRNVSHLMQGGYDAVAYSEYERGDSEFKGILVKTYLSNSNFEAFDGRNLSFCFK</sequence>
<dbReference type="EMBL" id="JAZHGC010000060">
    <property type="protein sequence ID" value="MEM5291804.1"/>
    <property type="molecule type" value="Genomic_DNA"/>
</dbReference>
<dbReference type="InterPro" id="IPR027417">
    <property type="entry name" value="P-loop_NTPase"/>
</dbReference>
<organism evidence="1 2">
    <name type="scientific">Paraburkholderia sabiae</name>
    <dbReference type="NCBI Taxonomy" id="273251"/>
    <lineage>
        <taxon>Bacteria</taxon>
        <taxon>Pseudomonadati</taxon>
        <taxon>Pseudomonadota</taxon>
        <taxon>Betaproteobacteria</taxon>
        <taxon>Burkholderiales</taxon>
        <taxon>Burkholderiaceae</taxon>
        <taxon>Paraburkholderia</taxon>
    </lineage>
</organism>
<evidence type="ECO:0000313" key="2">
    <source>
        <dbReference type="Proteomes" id="UP001494588"/>
    </source>
</evidence>
<dbReference type="InterPro" id="IPR016193">
    <property type="entry name" value="Cytidine_deaminase-like"/>
</dbReference>
<dbReference type="Proteomes" id="UP001494588">
    <property type="component" value="Unassembled WGS sequence"/>
</dbReference>
<comment type="caution">
    <text evidence="1">The sequence shown here is derived from an EMBL/GenBank/DDBJ whole genome shotgun (WGS) entry which is preliminary data.</text>
</comment>
<keyword evidence="2" id="KW-1185">Reference proteome</keyword>
<dbReference type="SUPFAM" id="SSF53927">
    <property type="entry name" value="Cytidine deaminase-like"/>
    <property type="match status" value="1"/>
</dbReference>
<reference evidence="1 2" key="1">
    <citation type="submission" date="2024-01" db="EMBL/GenBank/DDBJ databases">
        <title>The diversity of rhizobia nodulating Mimosa spp. in eleven states of Brazil covering several biomes is determined by host plant, location, and edaphic factors.</title>
        <authorList>
            <person name="Rouws L."/>
            <person name="Barauna A."/>
            <person name="Beukes C."/>
            <person name="De Faria S.M."/>
            <person name="Gross E."/>
            <person name="Dos Reis Junior F.B."/>
            <person name="Simon M."/>
            <person name="Maluk M."/>
            <person name="Odee D.W."/>
            <person name="Kenicer G."/>
            <person name="Young J.P.W."/>
            <person name="Reis V.M."/>
            <person name="Zilli J."/>
            <person name="James E.K."/>
        </authorList>
    </citation>
    <scope>NUCLEOTIDE SEQUENCE [LARGE SCALE GENOMIC DNA]</scope>
    <source>
        <strain evidence="1 2">JPY77</strain>
    </source>
</reference>
<dbReference type="Gene3D" id="3.40.140.10">
    <property type="entry name" value="Cytidine Deaminase, domain 2"/>
    <property type="match status" value="1"/>
</dbReference>
<dbReference type="RefSeq" id="WP_201661484.1">
    <property type="nucleotide sequence ID" value="NZ_CAJHCS010000049.1"/>
</dbReference>
<protein>
    <submittedName>
        <fullName evidence="1">Uncharacterized protein</fullName>
    </submittedName>
</protein>
<gene>
    <name evidence="1" type="ORF">V4C55_39425</name>
</gene>
<proteinExistence type="predicted"/>
<dbReference type="Gene3D" id="3.40.50.300">
    <property type="entry name" value="P-loop containing nucleotide triphosphate hydrolases"/>
    <property type="match status" value="1"/>
</dbReference>
<evidence type="ECO:0000313" key="1">
    <source>
        <dbReference type="EMBL" id="MEM5291804.1"/>
    </source>
</evidence>
<accession>A0ABU9QQX1</accession>